<comment type="subcellular location">
    <subcellularLocation>
        <location evidence="1">Cell membrane</location>
        <topology evidence="1">Multi-pass membrane protein</topology>
    </subcellularLocation>
</comment>
<dbReference type="InterPro" id="IPR004090">
    <property type="entry name" value="Chemotax_Me-accpt_rcpt"/>
</dbReference>
<dbReference type="GO" id="GO:0004888">
    <property type="term" value="F:transmembrane signaling receptor activity"/>
    <property type="evidence" value="ECO:0007669"/>
    <property type="project" value="InterPro"/>
</dbReference>
<keyword evidence="13" id="KW-1185">Reference proteome</keyword>
<keyword evidence="6 10" id="KW-0472">Membrane</keyword>
<evidence type="ECO:0000256" key="3">
    <source>
        <dbReference type="ARBA" id="ARBA00022481"/>
    </source>
</evidence>
<dbReference type="PROSITE" id="PS00538">
    <property type="entry name" value="CHEMOTAXIS_TRANSDUC_1"/>
    <property type="match status" value="1"/>
</dbReference>
<dbReference type="Gene3D" id="1.10.287.950">
    <property type="entry name" value="Methyl-accepting chemotaxis protein"/>
    <property type="match status" value="1"/>
</dbReference>
<dbReference type="InterPro" id="IPR004089">
    <property type="entry name" value="MCPsignal_dom"/>
</dbReference>
<evidence type="ECO:0000256" key="4">
    <source>
        <dbReference type="ARBA" id="ARBA00022692"/>
    </source>
</evidence>
<keyword evidence="2" id="KW-1003">Cell membrane</keyword>
<dbReference type="PRINTS" id="PR00260">
    <property type="entry name" value="CHEMTRNSDUCR"/>
</dbReference>
<dbReference type="SMART" id="SM00283">
    <property type="entry name" value="MA"/>
    <property type="match status" value="1"/>
</dbReference>
<dbReference type="EMBL" id="FNKP01000002">
    <property type="protein sequence ID" value="SDR29762.1"/>
    <property type="molecule type" value="Genomic_DNA"/>
</dbReference>
<keyword evidence="5 10" id="KW-1133">Transmembrane helix</keyword>
<dbReference type="Gene3D" id="3.30.450.20">
    <property type="entry name" value="PAS domain"/>
    <property type="match status" value="1"/>
</dbReference>
<sequence>MKVSTKLILLVSTALAGVICIAAIALSQLNSALIESRQGQVQTLLTKAEHLTLYYQSLETSGKMSRADAQAAAKSALSELNVPGAKSYFWVTSTDSINLVHPNPALIGTKTGGNKTTNGNLTDTQAYTQGLANNHIALVDVLIQRTQNGPFEAKLQGVVAIPGWGWWIGTGFFYDDINTAYWKLAKTLVSIAIAIFAAVGAMAWFMTRSVTRALGGEPADAAAFAAQIAAGNLSADIKLAPSDRSSLLYALGEMRVKLRELVHSIQRSSDSIATGSGEIAQGNTDLSQRTEEQAASLEETAASMEQLTATVKQNAENARQASQLAVLASDATERGGNAVDEVIGTMQGIADESRKIGQIISVIEGIAFQTNILALNAAVEAARAGEEGRGFAVVAGEVRTLAQRSAAAAKDIKELIGSSVARVDDGTGQVAVAGERMREIVQSIKRVSDIMGEIAAASVEQSTGIEQVNRAVSQMDEVTQQNAALVEEAAAAAASLDEQAARLRTTVAVFRLES</sequence>
<evidence type="ECO:0000256" key="5">
    <source>
        <dbReference type="ARBA" id="ARBA00022989"/>
    </source>
</evidence>
<comment type="similarity">
    <text evidence="7">Belongs to the methyl-accepting chemotaxis (MCP) protein family.</text>
</comment>
<feature type="transmembrane region" description="Helical" evidence="10">
    <location>
        <begin position="188"/>
        <end position="206"/>
    </location>
</feature>
<evidence type="ECO:0000256" key="9">
    <source>
        <dbReference type="SAM" id="Coils"/>
    </source>
</evidence>
<keyword evidence="9" id="KW-0175">Coiled coil</keyword>
<dbReference type="InterPro" id="IPR004091">
    <property type="entry name" value="Chemotax_Me-accpt_rcpt_Me-site"/>
</dbReference>
<evidence type="ECO:0000256" key="6">
    <source>
        <dbReference type="ARBA" id="ARBA00023136"/>
    </source>
</evidence>
<feature type="coiled-coil region" evidence="9">
    <location>
        <begin position="468"/>
        <end position="506"/>
    </location>
</feature>
<dbReference type="GO" id="GO:0005886">
    <property type="term" value="C:plasma membrane"/>
    <property type="evidence" value="ECO:0007669"/>
    <property type="project" value="UniProtKB-SubCell"/>
</dbReference>
<evidence type="ECO:0000256" key="8">
    <source>
        <dbReference type="PROSITE-ProRule" id="PRU00284"/>
    </source>
</evidence>
<dbReference type="CDD" id="cd11386">
    <property type="entry name" value="MCP_signal"/>
    <property type="match status" value="1"/>
</dbReference>
<proteinExistence type="inferred from homology"/>
<evidence type="ECO:0000313" key="13">
    <source>
        <dbReference type="Proteomes" id="UP000183487"/>
    </source>
</evidence>
<evidence type="ECO:0000256" key="7">
    <source>
        <dbReference type="ARBA" id="ARBA00029447"/>
    </source>
</evidence>
<protein>
    <submittedName>
        <fullName evidence="12">Methyl-accepting chemotaxis sensory transducer with Cache sensor</fullName>
    </submittedName>
</protein>
<reference evidence="13" key="1">
    <citation type="submission" date="2016-10" db="EMBL/GenBank/DDBJ databases">
        <authorList>
            <person name="Varghese N."/>
        </authorList>
    </citation>
    <scope>NUCLEOTIDE SEQUENCE [LARGE SCALE GENOMIC DNA]</scope>
    <source>
        <strain evidence="13">GAS106B</strain>
    </source>
</reference>
<evidence type="ECO:0000256" key="1">
    <source>
        <dbReference type="ARBA" id="ARBA00004651"/>
    </source>
</evidence>
<evidence type="ECO:0000256" key="10">
    <source>
        <dbReference type="SAM" id="Phobius"/>
    </source>
</evidence>
<organism evidence="12 13">
    <name type="scientific">Paraburkholderia fungorum</name>
    <dbReference type="NCBI Taxonomy" id="134537"/>
    <lineage>
        <taxon>Bacteria</taxon>
        <taxon>Pseudomonadati</taxon>
        <taxon>Pseudomonadota</taxon>
        <taxon>Betaproteobacteria</taxon>
        <taxon>Burkholderiales</taxon>
        <taxon>Burkholderiaceae</taxon>
        <taxon>Paraburkholderia</taxon>
    </lineage>
</organism>
<dbReference type="PANTHER" id="PTHR43531:SF14">
    <property type="entry name" value="METHYL-ACCEPTING CHEMOTAXIS PROTEIN I-RELATED"/>
    <property type="match status" value="1"/>
</dbReference>
<dbReference type="InterPro" id="IPR051310">
    <property type="entry name" value="MCP_chemotaxis"/>
</dbReference>
<evidence type="ECO:0000256" key="2">
    <source>
        <dbReference type="ARBA" id="ARBA00022475"/>
    </source>
</evidence>
<dbReference type="Proteomes" id="UP000183487">
    <property type="component" value="Unassembled WGS sequence"/>
</dbReference>
<dbReference type="InterPro" id="IPR033480">
    <property type="entry name" value="sCache_2"/>
</dbReference>
<gene>
    <name evidence="12" type="ORF">SAMN05443245_4369</name>
</gene>
<evidence type="ECO:0000313" key="12">
    <source>
        <dbReference type="EMBL" id="SDR29762.1"/>
    </source>
</evidence>
<dbReference type="GO" id="GO:0007165">
    <property type="term" value="P:signal transduction"/>
    <property type="evidence" value="ECO:0007669"/>
    <property type="project" value="UniProtKB-KW"/>
</dbReference>
<keyword evidence="8" id="KW-0807">Transducer</keyword>
<dbReference type="RefSeq" id="WP_074768504.1">
    <property type="nucleotide sequence ID" value="NZ_FNKP01000002.1"/>
</dbReference>
<dbReference type="FunFam" id="1.10.287.950:FF:000001">
    <property type="entry name" value="Methyl-accepting chemotaxis sensory transducer"/>
    <property type="match status" value="1"/>
</dbReference>
<evidence type="ECO:0000259" key="11">
    <source>
        <dbReference type="PROSITE" id="PS50111"/>
    </source>
</evidence>
<dbReference type="OrthoDB" id="8555762at2"/>
<dbReference type="Pfam" id="PF00015">
    <property type="entry name" value="MCPsignal"/>
    <property type="match status" value="1"/>
</dbReference>
<dbReference type="PROSITE" id="PS50111">
    <property type="entry name" value="CHEMOTAXIS_TRANSDUC_2"/>
    <property type="match status" value="1"/>
</dbReference>
<keyword evidence="4 10" id="KW-0812">Transmembrane</keyword>
<dbReference type="SUPFAM" id="SSF58104">
    <property type="entry name" value="Methyl-accepting chemotaxis protein (MCP) signaling domain"/>
    <property type="match status" value="1"/>
</dbReference>
<dbReference type="GO" id="GO:0006935">
    <property type="term" value="P:chemotaxis"/>
    <property type="evidence" value="ECO:0007669"/>
    <property type="project" value="InterPro"/>
</dbReference>
<accession>A0A1H1HWB6</accession>
<feature type="domain" description="Methyl-accepting transducer" evidence="11">
    <location>
        <begin position="268"/>
        <end position="497"/>
    </location>
</feature>
<dbReference type="AlphaFoldDB" id="A0A1H1HWB6"/>
<keyword evidence="3" id="KW-0488">Methylation</keyword>
<dbReference type="SMART" id="SM01049">
    <property type="entry name" value="Cache_2"/>
    <property type="match status" value="1"/>
</dbReference>
<dbReference type="PANTHER" id="PTHR43531">
    <property type="entry name" value="PROTEIN ICFG"/>
    <property type="match status" value="1"/>
</dbReference>
<name>A0A1H1HWB6_9BURK</name>
<dbReference type="Pfam" id="PF17200">
    <property type="entry name" value="sCache_2"/>
    <property type="match status" value="1"/>
</dbReference>